<name>M3ERA0_9LEPT</name>
<protein>
    <submittedName>
        <fullName evidence="1">Uncharacterized protein</fullName>
    </submittedName>
</protein>
<dbReference type="EMBL" id="AHOR02000012">
    <property type="protein sequence ID" value="EMF83568.1"/>
    <property type="molecule type" value="Genomic_DNA"/>
</dbReference>
<dbReference type="Proteomes" id="UP000011770">
    <property type="component" value="Unassembled WGS sequence"/>
</dbReference>
<evidence type="ECO:0000313" key="1">
    <source>
        <dbReference type="EMBL" id="EMF83568.1"/>
    </source>
</evidence>
<dbReference type="AlphaFoldDB" id="M3ERA0"/>
<proteinExistence type="predicted"/>
<gene>
    <name evidence="1" type="ORF">LEP1GSC188_1377</name>
</gene>
<comment type="caution">
    <text evidence="1">The sequence shown here is derived from an EMBL/GenBank/DDBJ whole genome shotgun (WGS) entry which is preliminary data.</text>
</comment>
<reference evidence="1 2" key="1">
    <citation type="submission" date="2013-01" db="EMBL/GenBank/DDBJ databases">
        <authorList>
            <person name="Harkins D.M."/>
            <person name="Durkin A.S."/>
            <person name="Brinkac L.M."/>
            <person name="Haft D.H."/>
            <person name="Selengut J.D."/>
            <person name="Sanka R."/>
            <person name="DePew J."/>
            <person name="Purushe J."/>
            <person name="Tulsiani S.M."/>
            <person name="Graham G.C."/>
            <person name="Burns M.-A."/>
            <person name="Dohnt M.F."/>
            <person name="Smythe L.D."/>
            <person name="McKay D.B."/>
            <person name="Craig S.B."/>
            <person name="Vinetz J.M."/>
            <person name="Sutton G.G."/>
            <person name="Nierman W.C."/>
            <person name="Fouts D.E."/>
        </authorList>
    </citation>
    <scope>NUCLEOTIDE SEQUENCE [LARGE SCALE GENOMIC DNA]</scope>
    <source>
        <strain evidence="1 2">LT2116</strain>
    </source>
</reference>
<sequence length="38" mass="4513">MGDFQISMRIFHVEVEEISSIFFVSNSFFLSIFPKRNL</sequence>
<organism evidence="1 2">
    <name type="scientific">Leptospira weilii serovar Topaz str. LT2116</name>
    <dbReference type="NCBI Taxonomy" id="1088540"/>
    <lineage>
        <taxon>Bacteria</taxon>
        <taxon>Pseudomonadati</taxon>
        <taxon>Spirochaetota</taxon>
        <taxon>Spirochaetia</taxon>
        <taxon>Leptospirales</taxon>
        <taxon>Leptospiraceae</taxon>
        <taxon>Leptospira</taxon>
    </lineage>
</organism>
<evidence type="ECO:0000313" key="2">
    <source>
        <dbReference type="Proteomes" id="UP000011770"/>
    </source>
</evidence>
<accession>M3ERA0</accession>